<feature type="region of interest" description="Disordered" evidence="1">
    <location>
        <begin position="1"/>
        <end position="21"/>
    </location>
</feature>
<dbReference type="InParanoid" id="F6WC65"/>
<evidence type="ECO:0000313" key="3">
    <source>
        <dbReference type="Proteomes" id="UP000008144"/>
    </source>
</evidence>
<dbReference type="EMBL" id="EAAA01000276">
    <property type="status" value="NOT_ANNOTATED_CDS"/>
    <property type="molecule type" value="Genomic_DNA"/>
</dbReference>
<evidence type="ECO:0000256" key="1">
    <source>
        <dbReference type="SAM" id="MobiDB-lite"/>
    </source>
</evidence>
<protein>
    <submittedName>
        <fullName evidence="2">Uncharacterized protein</fullName>
    </submittedName>
</protein>
<reference evidence="2" key="2">
    <citation type="journal article" date="2008" name="Genome Biol.">
        <title>Improved genome assembly and evidence-based global gene model set for the chordate Ciona intestinalis: new insight into intron and operon populations.</title>
        <authorList>
            <person name="Satou Y."/>
            <person name="Mineta K."/>
            <person name="Ogasawara M."/>
            <person name="Sasakura Y."/>
            <person name="Shoguchi E."/>
            <person name="Ueno K."/>
            <person name="Yamada L."/>
            <person name="Matsumoto J."/>
            <person name="Wasserscheid J."/>
            <person name="Dewar K."/>
            <person name="Wiley G.B."/>
            <person name="Macmil S.L."/>
            <person name="Roe B.A."/>
            <person name="Zeller R.W."/>
            <person name="Hastings K.E."/>
            <person name="Lemaire P."/>
            <person name="Lindquist E."/>
            <person name="Endo T."/>
            <person name="Hotta K."/>
            <person name="Inaba K."/>
        </authorList>
    </citation>
    <scope>NUCLEOTIDE SEQUENCE [LARGE SCALE GENOMIC DNA]</scope>
    <source>
        <strain evidence="2">wild type</strain>
    </source>
</reference>
<reference evidence="2" key="4">
    <citation type="submission" date="2025-09" db="UniProtKB">
        <authorList>
            <consortium name="Ensembl"/>
        </authorList>
    </citation>
    <scope>IDENTIFICATION</scope>
</reference>
<evidence type="ECO:0000313" key="2">
    <source>
        <dbReference type="Ensembl" id="ENSCINP00000029751.2"/>
    </source>
</evidence>
<organism evidence="2 3">
    <name type="scientific">Ciona intestinalis</name>
    <name type="common">Transparent sea squirt</name>
    <name type="synonym">Ascidia intestinalis</name>
    <dbReference type="NCBI Taxonomy" id="7719"/>
    <lineage>
        <taxon>Eukaryota</taxon>
        <taxon>Metazoa</taxon>
        <taxon>Chordata</taxon>
        <taxon>Tunicata</taxon>
        <taxon>Ascidiacea</taxon>
        <taxon>Phlebobranchia</taxon>
        <taxon>Cionidae</taxon>
        <taxon>Ciona</taxon>
    </lineage>
</organism>
<sequence>MARNGGYSEREMRQQQEDAEQRLKTRNVRKKLLDNLQVADVLPLLSEVIPANKKLTNITGGNRMYFNSKWKNKGSG</sequence>
<reference evidence="3" key="1">
    <citation type="journal article" date="2002" name="Science">
        <title>The draft genome of Ciona intestinalis: insights into chordate and vertebrate origins.</title>
        <authorList>
            <person name="Dehal P."/>
            <person name="Satou Y."/>
            <person name="Campbell R.K."/>
            <person name="Chapman J."/>
            <person name="Degnan B."/>
            <person name="De Tomaso A."/>
            <person name="Davidson B."/>
            <person name="Di Gregorio A."/>
            <person name="Gelpke M."/>
            <person name="Goodstein D.M."/>
            <person name="Harafuji N."/>
            <person name="Hastings K.E."/>
            <person name="Ho I."/>
            <person name="Hotta K."/>
            <person name="Huang W."/>
            <person name="Kawashima T."/>
            <person name="Lemaire P."/>
            <person name="Martinez D."/>
            <person name="Meinertzhagen I.A."/>
            <person name="Necula S."/>
            <person name="Nonaka M."/>
            <person name="Putnam N."/>
            <person name="Rash S."/>
            <person name="Saiga H."/>
            <person name="Satake M."/>
            <person name="Terry A."/>
            <person name="Yamada L."/>
            <person name="Wang H.G."/>
            <person name="Awazu S."/>
            <person name="Azumi K."/>
            <person name="Boore J."/>
            <person name="Branno M."/>
            <person name="Chin-Bow S."/>
            <person name="DeSantis R."/>
            <person name="Doyle S."/>
            <person name="Francino P."/>
            <person name="Keys D.N."/>
            <person name="Haga S."/>
            <person name="Hayashi H."/>
            <person name="Hino K."/>
            <person name="Imai K.S."/>
            <person name="Inaba K."/>
            <person name="Kano S."/>
            <person name="Kobayashi K."/>
            <person name="Kobayashi M."/>
            <person name="Lee B.I."/>
            <person name="Makabe K.W."/>
            <person name="Manohar C."/>
            <person name="Matassi G."/>
            <person name="Medina M."/>
            <person name="Mochizuki Y."/>
            <person name="Mount S."/>
            <person name="Morishita T."/>
            <person name="Miura S."/>
            <person name="Nakayama A."/>
            <person name="Nishizaka S."/>
            <person name="Nomoto H."/>
            <person name="Ohta F."/>
            <person name="Oishi K."/>
            <person name="Rigoutsos I."/>
            <person name="Sano M."/>
            <person name="Sasaki A."/>
            <person name="Sasakura Y."/>
            <person name="Shoguchi E."/>
            <person name="Shin-i T."/>
            <person name="Spagnuolo A."/>
            <person name="Stainier D."/>
            <person name="Suzuki M.M."/>
            <person name="Tassy O."/>
            <person name="Takatori N."/>
            <person name="Tokuoka M."/>
            <person name="Yagi K."/>
            <person name="Yoshizaki F."/>
            <person name="Wada S."/>
            <person name="Zhang C."/>
            <person name="Hyatt P.D."/>
            <person name="Larimer F."/>
            <person name="Detter C."/>
            <person name="Doggett N."/>
            <person name="Glavina T."/>
            <person name="Hawkins T."/>
            <person name="Richardson P."/>
            <person name="Lucas S."/>
            <person name="Kohara Y."/>
            <person name="Levine M."/>
            <person name="Satoh N."/>
            <person name="Rokhsar D.S."/>
        </authorList>
    </citation>
    <scope>NUCLEOTIDE SEQUENCE [LARGE SCALE GENOMIC DNA]</scope>
</reference>
<reference evidence="2" key="3">
    <citation type="submission" date="2025-08" db="UniProtKB">
        <authorList>
            <consortium name="Ensembl"/>
        </authorList>
    </citation>
    <scope>IDENTIFICATION</scope>
</reference>
<name>F6WC65_CIOIN</name>
<proteinExistence type="predicted"/>
<keyword evidence="3" id="KW-1185">Reference proteome</keyword>
<dbReference type="AlphaFoldDB" id="F6WC65"/>
<dbReference type="Ensembl" id="ENSCINT00000029997.2">
    <property type="protein sequence ID" value="ENSCINP00000029751.2"/>
    <property type="gene ID" value="ENSCING00000017688.2"/>
</dbReference>
<dbReference type="Proteomes" id="UP000008144">
    <property type="component" value="Chromosome 1"/>
</dbReference>
<dbReference type="HOGENOM" id="CLU_2653762_0_0_1"/>
<accession>F6WC65</accession>
<feature type="compositionally biased region" description="Basic and acidic residues" evidence="1">
    <location>
        <begin position="8"/>
        <end position="21"/>
    </location>
</feature>